<dbReference type="InterPro" id="IPR012349">
    <property type="entry name" value="Split_barrel_FMN-bd"/>
</dbReference>
<protein>
    <recommendedName>
        <fullName evidence="3">Pyridoxamine 5'-phosphate oxidase putative domain-containing protein</fullName>
    </recommendedName>
</protein>
<evidence type="ECO:0008006" key="3">
    <source>
        <dbReference type="Google" id="ProtNLM"/>
    </source>
</evidence>
<accession>A0A1F4Z534</accession>
<evidence type="ECO:0000313" key="1">
    <source>
        <dbReference type="EMBL" id="OGD01126.1"/>
    </source>
</evidence>
<sequence>MEPDHIARNIIKENIYLMFFAYDDSYNFYWVSPQNCRHSDNIRKNHQISWIIFDTHAPKWTGMAVYLEGSAAELTDPEDIALGLKLIWTRLEEPVPSVSDYLGNQPYRVYKAIVDHAWINLDKTENGKTIDARAEIKLA</sequence>
<organism evidence="1 2">
    <name type="scientific">Candidatus Amesbacteria bacterium RIFCSPLOWO2_01_FULL_47_33</name>
    <dbReference type="NCBI Taxonomy" id="1797258"/>
    <lineage>
        <taxon>Bacteria</taxon>
        <taxon>Candidatus Amesiibacteriota</taxon>
    </lineage>
</organism>
<comment type="caution">
    <text evidence="1">The sequence shown here is derived from an EMBL/GenBank/DDBJ whole genome shotgun (WGS) entry which is preliminary data.</text>
</comment>
<dbReference type="AlphaFoldDB" id="A0A1F4Z534"/>
<evidence type="ECO:0000313" key="2">
    <source>
        <dbReference type="Proteomes" id="UP000176822"/>
    </source>
</evidence>
<reference evidence="1 2" key="1">
    <citation type="journal article" date="2016" name="Nat. Commun.">
        <title>Thousands of microbial genomes shed light on interconnected biogeochemical processes in an aquifer system.</title>
        <authorList>
            <person name="Anantharaman K."/>
            <person name="Brown C.T."/>
            <person name="Hug L.A."/>
            <person name="Sharon I."/>
            <person name="Castelle C.J."/>
            <person name="Probst A.J."/>
            <person name="Thomas B.C."/>
            <person name="Singh A."/>
            <person name="Wilkins M.J."/>
            <person name="Karaoz U."/>
            <person name="Brodie E.L."/>
            <person name="Williams K.H."/>
            <person name="Hubbard S.S."/>
            <person name="Banfield J.F."/>
        </authorList>
    </citation>
    <scope>NUCLEOTIDE SEQUENCE [LARGE SCALE GENOMIC DNA]</scope>
</reference>
<proteinExistence type="predicted"/>
<gene>
    <name evidence="1" type="ORF">A2972_00045</name>
</gene>
<dbReference type="EMBL" id="MEXM01000020">
    <property type="protein sequence ID" value="OGD01126.1"/>
    <property type="molecule type" value="Genomic_DNA"/>
</dbReference>
<dbReference type="Proteomes" id="UP000176822">
    <property type="component" value="Unassembled WGS sequence"/>
</dbReference>
<dbReference type="Gene3D" id="2.30.110.10">
    <property type="entry name" value="Electron Transport, Fmn-binding Protein, Chain A"/>
    <property type="match status" value="1"/>
</dbReference>
<name>A0A1F4Z534_9BACT</name>
<dbReference type="SUPFAM" id="SSF50475">
    <property type="entry name" value="FMN-binding split barrel"/>
    <property type="match status" value="1"/>
</dbReference>